<dbReference type="EMBL" id="JAIVGD010000028">
    <property type="protein sequence ID" value="KAH0738364.1"/>
    <property type="molecule type" value="Genomic_DNA"/>
</dbReference>
<evidence type="ECO:0000313" key="2">
    <source>
        <dbReference type="Proteomes" id="UP000826656"/>
    </source>
</evidence>
<keyword evidence="2" id="KW-1185">Reference proteome</keyword>
<comment type="caution">
    <text evidence="1">The sequence shown here is derived from an EMBL/GenBank/DDBJ whole genome shotgun (WGS) entry which is preliminary data.</text>
</comment>
<evidence type="ECO:0000313" key="1">
    <source>
        <dbReference type="EMBL" id="KAH0738364.1"/>
    </source>
</evidence>
<gene>
    <name evidence="1" type="ORF">KY290_037069</name>
</gene>
<proteinExistence type="predicted"/>
<dbReference type="PANTHER" id="PTHR31881:SF6">
    <property type="entry name" value="OS09G0494600 PROTEIN"/>
    <property type="match status" value="1"/>
</dbReference>
<organism evidence="1 2">
    <name type="scientific">Solanum tuberosum</name>
    <name type="common">Potato</name>
    <dbReference type="NCBI Taxonomy" id="4113"/>
    <lineage>
        <taxon>Eukaryota</taxon>
        <taxon>Viridiplantae</taxon>
        <taxon>Streptophyta</taxon>
        <taxon>Embryophyta</taxon>
        <taxon>Tracheophyta</taxon>
        <taxon>Spermatophyta</taxon>
        <taxon>Magnoliopsida</taxon>
        <taxon>eudicotyledons</taxon>
        <taxon>Gunneridae</taxon>
        <taxon>Pentapetalae</taxon>
        <taxon>asterids</taxon>
        <taxon>lamiids</taxon>
        <taxon>Solanales</taxon>
        <taxon>Solanaceae</taxon>
        <taxon>Solanoideae</taxon>
        <taxon>Solaneae</taxon>
        <taxon>Solanum</taxon>
    </lineage>
</organism>
<dbReference type="Pfam" id="PF03004">
    <property type="entry name" value="Transposase_24"/>
    <property type="match status" value="1"/>
</dbReference>
<protein>
    <submittedName>
        <fullName evidence="1">Uncharacterized protein</fullName>
    </submittedName>
</protein>
<reference evidence="1 2" key="1">
    <citation type="journal article" date="2021" name="bioRxiv">
        <title>Chromosome-scale and haplotype-resolved genome assembly of a tetraploid potato cultivar.</title>
        <authorList>
            <person name="Sun H."/>
            <person name="Jiao W.-B."/>
            <person name="Krause K."/>
            <person name="Campoy J.A."/>
            <person name="Goel M."/>
            <person name="Folz-Donahue K."/>
            <person name="Kukat C."/>
            <person name="Huettel B."/>
            <person name="Schneeberger K."/>
        </authorList>
    </citation>
    <scope>NUCLEOTIDE SEQUENCE [LARGE SCALE GENOMIC DNA]</scope>
    <source>
        <strain evidence="1">SolTubOtavaFocal</strain>
        <tissue evidence="1">Leaves</tissue>
    </source>
</reference>
<dbReference type="Proteomes" id="UP000826656">
    <property type="component" value="Unassembled WGS sequence"/>
</dbReference>
<accession>A0ABQ7TWC7</accession>
<dbReference type="PANTHER" id="PTHR31881">
    <property type="match status" value="1"/>
</dbReference>
<name>A0ABQ7TWC7_SOLTU</name>
<sequence length="146" mass="16520">MAETNTKNRKKLKNPHTAGNISFALVRNDLEKKKESSISLKELFAVTRTRHPDRLYKDSNEDTISKIAEMEEIEKQQTVDGSESVDAFSSVMGPEHLGRLRLYGRGVTKSSLKMKAGNSETVSTATNDAVQQMQERIQKMEEQMEE</sequence>
<dbReference type="InterPro" id="IPR004252">
    <property type="entry name" value="Probable_transposase_24"/>
</dbReference>